<name>A0A132N1S1_9ACTN</name>
<dbReference type="InterPro" id="IPR036465">
    <property type="entry name" value="vWFA_dom_sf"/>
</dbReference>
<feature type="compositionally biased region" description="Basic and acidic residues" evidence="1">
    <location>
        <begin position="97"/>
        <end position="114"/>
    </location>
</feature>
<organism evidence="5 7">
    <name type="scientific">Carbonactinospora thermoautotrophica</name>
    <dbReference type="NCBI Taxonomy" id="1469144"/>
    <lineage>
        <taxon>Bacteria</taxon>
        <taxon>Bacillati</taxon>
        <taxon>Actinomycetota</taxon>
        <taxon>Actinomycetes</taxon>
        <taxon>Kitasatosporales</taxon>
        <taxon>Carbonactinosporaceae</taxon>
        <taxon>Carbonactinospora</taxon>
    </lineage>
</organism>
<dbReference type="Proteomes" id="UP000070659">
    <property type="component" value="Unassembled WGS sequence"/>
</dbReference>
<reference evidence="4" key="3">
    <citation type="submission" date="2015-04" db="EMBL/GenBank/DDBJ databases">
        <title>Physiological reanalysis, assessment of diazotrophy, and genome sequences of multiple isolates of Streptomyces thermoautotrophicus.</title>
        <authorList>
            <person name="MacKellar D.C."/>
            <person name="Lieber L."/>
            <person name="Norman J."/>
            <person name="Bolger A."/>
            <person name="Tobin C."/>
            <person name="Murray J.W."/>
            <person name="Woodward J."/>
            <person name="Friesen M."/>
            <person name="Prell J."/>
        </authorList>
    </citation>
    <scope>NUCLEOTIDE SEQUENCE [LARGE SCALE GENOMIC DNA]</scope>
    <source>
        <strain evidence="4">H1</strain>
    </source>
</reference>
<dbReference type="PANTHER" id="PTHR39338">
    <property type="entry name" value="BLL5662 PROTEIN-RELATED"/>
    <property type="match status" value="1"/>
</dbReference>
<keyword evidence="2" id="KW-0812">Transmembrane</keyword>
<dbReference type="SUPFAM" id="SSF53300">
    <property type="entry name" value="vWA-like"/>
    <property type="match status" value="1"/>
</dbReference>
<feature type="region of interest" description="Disordered" evidence="1">
    <location>
        <begin position="94"/>
        <end position="136"/>
    </location>
</feature>
<dbReference type="Proteomes" id="UP000070188">
    <property type="component" value="Unassembled WGS sequence"/>
</dbReference>
<evidence type="ECO:0000313" key="7">
    <source>
        <dbReference type="Proteomes" id="UP000070598"/>
    </source>
</evidence>
<dbReference type="PANTHER" id="PTHR39338:SF6">
    <property type="entry name" value="BLL5662 PROTEIN"/>
    <property type="match status" value="1"/>
</dbReference>
<evidence type="ECO:0000313" key="6">
    <source>
        <dbReference type="Proteomes" id="UP000070188"/>
    </source>
</evidence>
<protein>
    <submittedName>
        <fullName evidence="4">VWA containing CoxE family protein</fullName>
    </submittedName>
</protein>
<dbReference type="Pfam" id="PF05762">
    <property type="entry name" value="VWA_CoxE"/>
    <property type="match status" value="1"/>
</dbReference>
<dbReference type="EMBL" id="LAXD01000001">
    <property type="protein sequence ID" value="KWX00914.1"/>
    <property type="molecule type" value="Genomic_DNA"/>
</dbReference>
<sequence>MVEAARTYRRRRSGDLTEDLSLFALLLRAVGVPVPIAGVLRATRALATVSLDQRVDVHAALRCCMTASTEEGAVFDVVFPVFWSTYPPDVLDLPDDSGAHGDEGSGNGKFDRVGADVAGSGAGTAERSARRATYSRSRRDDKTVPIVRAYEKQIDDLARRLARALGASRSRRTRVGHTGELISLRDSLRHNLRFGEEMLELRRSRRLHDRARLVVFCDVSSSMQPFTPLFLTFVHSLTKIARSVESAIFNVETSFVTDVFRRKTLPEALAWLEGRSISLAGGTRTGHCLHAFNAELEARGLFRKGTTALILSDGWDVGDSELLDREMHRLRSHVGRLIWLDPHAAATGYRPQVRGLQVAWPYIDDYLDFSSVESLTELVARVEGKPRDLAPR</sequence>
<dbReference type="InterPro" id="IPR008912">
    <property type="entry name" value="Uncharacterised_CoxE"/>
</dbReference>
<evidence type="ECO:0000256" key="1">
    <source>
        <dbReference type="SAM" id="MobiDB-lite"/>
    </source>
</evidence>
<dbReference type="AlphaFoldDB" id="A0A132N1S1"/>
<evidence type="ECO:0000256" key="2">
    <source>
        <dbReference type="SAM" id="Phobius"/>
    </source>
</evidence>
<reference evidence="7" key="1">
    <citation type="submission" date="2015-02" db="EMBL/GenBank/DDBJ databases">
        <title>Physiological reanalysis, assessment of diazotrophy, and genome sequences of multiple isolates of Streptomyces thermoautotrophicus.</title>
        <authorList>
            <person name="MacKellar D.C."/>
            <person name="Lieber L."/>
            <person name="Norman J."/>
            <person name="Bolger A."/>
            <person name="Tobin C."/>
            <person name="Murray J.W."/>
            <person name="Friesen M."/>
            <person name="Prell J."/>
        </authorList>
    </citation>
    <scope>NUCLEOTIDE SEQUENCE [LARGE SCALE GENOMIC DNA]</scope>
    <source>
        <strain evidence="7">UBT1</strain>
    </source>
</reference>
<dbReference type="RefSeq" id="WP_066886878.1">
    <property type="nucleotide sequence ID" value="NZ_JYIJ01000019.1"/>
</dbReference>
<proteinExistence type="predicted"/>
<evidence type="ECO:0000313" key="4">
    <source>
        <dbReference type="EMBL" id="KWX00914.1"/>
    </source>
</evidence>
<feature type="transmembrane region" description="Helical" evidence="2">
    <location>
        <begin position="20"/>
        <end position="40"/>
    </location>
</feature>
<gene>
    <name evidence="4" type="ORF">LI90_1942</name>
    <name evidence="3" type="ORF">TH66_19330</name>
    <name evidence="5" type="ORF">TR74_24550</name>
</gene>
<keyword evidence="6" id="KW-1185">Reference proteome</keyword>
<evidence type="ECO:0000313" key="3">
    <source>
        <dbReference type="EMBL" id="KWW97679.1"/>
    </source>
</evidence>
<dbReference type="STRING" id="1469144.LI90_1942"/>
<evidence type="ECO:0000313" key="8">
    <source>
        <dbReference type="Proteomes" id="UP000070659"/>
    </source>
</evidence>
<dbReference type="PATRIC" id="fig|1469144.10.peg.2101"/>
<dbReference type="EMBL" id="JYIJ01000019">
    <property type="protein sequence ID" value="KWW97679.1"/>
    <property type="molecule type" value="Genomic_DNA"/>
</dbReference>
<keyword evidence="2" id="KW-1133">Transmembrane helix</keyword>
<reference evidence="6" key="4">
    <citation type="submission" date="2015-04" db="EMBL/GenBank/DDBJ databases">
        <title>Physiological reanalysis, assessment of diazotrophy, and genome sequences of multiple isolates of Streptomyces thermoautotrophicus.</title>
        <authorList>
            <person name="MacKellar D.C."/>
            <person name="Lieber L."/>
            <person name="Norman J."/>
            <person name="Bolger A."/>
            <person name="Tobin C."/>
            <person name="Murray J.W."/>
            <person name="Chang R."/>
            <person name="Ford T."/>
            <person name="Nguyen P.Q."/>
            <person name="Woodward J."/>
            <person name="Permingeat H."/>
            <person name="Joshi N.S."/>
            <person name="Silver P.A."/>
            <person name="Usadel B."/>
            <person name="Rutherford A.W."/>
            <person name="Friesen M."/>
            <person name="Prell J."/>
        </authorList>
    </citation>
    <scope>NUCLEOTIDE SEQUENCE [LARGE SCALE GENOMIC DNA]</scope>
    <source>
        <strain evidence="6">H1</strain>
    </source>
</reference>
<keyword evidence="2" id="KW-0472">Membrane</keyword>
<evidence type="ECO:0000313" key="5">
    <source>
        <dbReference type="EMBL" id="KWX03946.1"/>
    </source>
</evidence>
<accession>A0A132N1S1</accession>
<comment type="caution">
    <text evidence="5">The sequence shown here is derived from an EMBL/GenBank/DDBJ whole genome shotgun (WGS) entry which is preliminary data.</text>
</comment>
<dbReference type="Proteomes" id="UP000070598">
    <property type="component" value="Unassembled WGS sequence"/>
</dbReference>
<reference evidence="5 8" key="2">
    <citation type="submission" date="2015-02" db="EMBL/GenBank/DDBJ databases">
        <title>Physiological reanalysis, assessment of diazotrophy, and genome sequences of multiple isolates of Streptomyces thermoautotrophicus.</title>
        <authorList>
            <person name="MacKellar D.C."/>
            <person name="Lieber L."/>
            <person name="Norman J."/>
            <person name="Bolger A."/>
            <person name="Tobin C."/>
            <person name="Murray J.W."/>
            <person name="Prell J."/>
        </authorList>
    </citation>
    <scope>NUCLEOTIDE SEQUENCE [LARGE SCALE GENOMIC DNA]</scope>
    <source>
        <strain evidence="5 8">UBT1</strain>
    </source>
</reference>
<dbReference type="EMBL" id="JYIK01001124">
    <property type="protein sequence ID" value="KWX03946.1"/>
    <property type="molecule type" value="Genomic_DNA"/>
</dbReference>